<dbReference type="PROSITE" id="PS51725">
    <property type="entry name" value="ABM"/>
    <property type="match status" value="1"/>
</dbReference>
<dbReference type="RefSeq" id="WP_169491477.1">
    <property type="nucleotide sequence ID" value="NZ_AP029021.1"/>
</dbReference>
<accession>A0A7Y0BKM1</accession>
<comment type="caution">
    <text evidence="2">The sequence shown here is derived from an EMBL/GenBank/DDBJ whole genome shotgun (WGS) entry which is preliminary data.</text>
</comment>
<proteinExistence type="predicted"/>
<gene>
    <name evidence="2" type="ORF">HHL27_00770</name>
</gene>
<keyword evidence="3" id="KW-1185">Reference proteome</keyword>
<keyword evidence="2" id="KW-0560">Oxidoreductase</keyword>
<dbReference type="GO" id="GO:0004497">
    <property type="term" value="F:monooxygenase activity"/>
    <property type="evidence" value="ECO:0007669"/>
    <property type="project" value="UniProtKB-KW"/>
</dbReference>
<evidence type="ECO:0000313" key="3">
    <source>
        <dbReference type="Proteomes" id="UP000583556"/>
    </source>
</evidence>
<evidence type="ECO:0000313" key="2">
    <source>
        <dbReference type="EMBL" id="NML92202.1"/>
    </source>
</evidence>
<reference evidence="2 3" key="1">
    <citation type="submission" date="2020-04" db="EMBL/GenBank/DDBJ databases">
        <title>Novosphingobium sp. TW-4 isolated from soil.</title>
        <authorList>
            <person name="Dahal R.H."/>
            <person name="Chaudhary D.K."/>
        </authorList>
    </citation>
    <scope>NUCLEOTIDE SEQUENCE [LARGE SCALE GENOMIC DNA]</scope>
    <source>
        <strain evidence="2 3">TW-4</strain>
    </source>
</reference>
<organism evidence="2 3">
    <name type="scientific">Novosphingobium olei</name>
    <dbReference type="NCBI Taxonomy" id="2728851"/>
    <lineage>
        <taxon>Bacteria</taxon>
        <taxon>Pseudomonadati</taxon>
        <taxon>Pseudomonadota</taxon>
        <taxon>Alphaproteobacteria</taxon>
        <taxon>Sphingomonadales</taxon>
        <taxon>Sphingomonadaceae</taxon>
        <taxon>Novosphingobium</taxon>
    </lineage>
</organism>
<protein>
    <submittedName>
        <fullName evidence="2">Antibiotic biosynthesis monooxygenase</fullName>
    </submittedName>
</protein>
<sequence>MIFEVASLVIDPARAAEFEAAVAQAKPHFEAARGFVSFALQRVIEEPGAYRLLVGWETVEAHMVDFRESEGFQHWRGLAGPFFVAPPSVVHVETVV</sequence>
<dbReference type="Pfam" id="PF03992">
    <property type="entry name" value="ABM"/>
    <property type="match status" value="1"/>
</dbReference>
<name>A0A7Y0BKM1_9SPHN</name>
<dbReference type="AlphaFoldDB" id="A0A7Y0BKM1"/>
<dbReference type="Gene3D" id="3.30.70.100">
    <property type="match status" value="1"/>
</dbReference>
<feature type="domain" description="ABM" evidence="1">
    <location>
        <begin position="2"/>
        <end position="92"/>
    </location>
</feature>
<keyword evidence="2" id="KW-0503">Monooxygenase</keyword>
<dbReference type="EMBL" id="JABBGM010000001">
    <property type="protein sequence ID" value="NML92202.1"/>
    <property type="molecule type" value="Genomic_DNA"/>
</dbReference>
<dbReference type="InterPro" id="IPR007138">
    <property type="entry name" value="ABM_dom"/>
</dbReference>
<evidence type="ECO:0000259" key="1">
    <source>
        <dbReference type="PROSITE" id="PS51725"/>
    </source>
</evidence>
<dbReference type="SUPFAM" id="SSF54909">
    <property type="entry name" value="Dimeric alpha+beta barrel"/>
    <property type="match status" value="1"/>
</dbReference>
<dbReference type="InterPro" id="IPR011008">
    <property type="entry name" value="Dimeric_a/b-barrel"/>
</dbReference>
<dbReference type="Proteomes" id="UP000583556">
    <property type="component" value="Unassembled WGS sequence"/>
</dbReference>